<evidence type="ECO:0000256" key="1">
    <source>
        <dbReference type="ARBA" id="ARBA00004308"/>
    </source>
</evidence>
<dbReference type="AlphaFoldDB" id="A0A2N5SXZ3"/>
<dbReference type="PANTHER" id="PTHR10529">
    <property type="entry name" value="AP COMPLEX SUBUNIT MU"/>
    <property type="match status" value="1"/>
</dbReference>
<evidence type="ECO:0000256" key="2">
    <source>
        <dbReference type="ARBA" id="ARBA00022448"/>
    </source>
</evidence>
<dbReference type="Proteomes" id="UP000235388">
    <property type="component" value="Unassembled WGS sequence"/>
</dbReference>
<dbReference type="Proteomes" id="UP000235392">
    <property type="component" value="Unassembled WGS sequence"/>
</dbReference>
<keyword evidence="3" id="KW-0653">Protein transport</keyword>
<dbReference type="GO" id="GO:0015031">
    <property type="term" value="P:protein transport"/>
    <property type="evidence" value="ECO:0007669"/>
    <property type="project" value="UniProtKB-KW"/>
</dbReference>
<dbReference type="Gene3D" id="3.30.450.60">
    <property type="match status" value="1"/>
</dbReference>
<dbReference type="STRING" id="200324.A0A2N5SXZ3"/>
<protein>
    <recommendedName>
        <fullName evidence="9">AP complex mu/sigma subunit domain-containing protein</fullName>
    </recommendedName>
</protein>
<evidence type="ECO:0000313" key="8">
    <source>
        <dbReference type="Proteomes" id="UP000235392"/>
    </source>
</evidence>
<evidence type="ECO:0000313" key="6">
    <source>
        <dbReference type="EMBL" id="PLW18789.1"/>
    </source>
</evidence>
<dbReference type="EMBL" id="PGCI01000726">
    <property type="protein sequence ID" value="PLW18789.1"/>
    <property type="molecule type" value="Genomic_DNA"/>
</dbReference>
<gene>
    <name evidence="5" type="ORF">PCANC_12703</name>
    <name evidence="6" type="ORF">PCASD_20753</name>
</gene>
<reference evidence="7 8" key="1">
    <citation type="submission" date="2017-11" db="EMBL/GenBank/DDBJ databases">
        <title>De novo assembly and phasing of dikaryotic genomes from two isolates of Puccinia coronata f. sp. avenae, the causal agent of oat crown rust.</title>
        <authorList>
            <person name="Miller M.E."/>
            <person name="Zhang Y."/>
            <person name="Omidvar V."/>
            <person name="Sperschneider J."/>
            <person name="Schwessinger B."/>
            <person name="Raley C."/>
            <person name="Palmer J.M."/>
            <person name="Garnica D."/>
            <person name="Upadhyaya N."/>
            <person name="Rathjen J."/>
            <person name="Taylor J.M."/>
            <person name="Park R.F."/>
            <person name="Dodds P.N."/>
            <person name="Hirsch C.D."/>
            <person name="Kianian S.F."/>
            <person name="Figueroa M."/>
        </authorList>
    </citation>
    <scope>NUCLEOTIDE SEQUENCE [LARGE SCALE GENOMIC DNA]</scope>
    <source>
        <strain evidence="5">12NC29</strain>
        <strain evidence="6">12SD80</strain>
    </source>
</reference>
<dbReference type="InterPro" id="IPR011012">
    <property type="entry name" value="Longin-like_dom_sf"/>
</dbReference>
<evidence type="ECO:0000256" key="4">
    <source>
        <dbReference type="ARBA" id="ARBA00023136"/>
    </source>
</evidence>
<dbReference type="InterPro" id="IPR050431">
    <property type="entry name" value="Adaptor_comp_med_subunit"/>
</dbReference>
<name>A0A2N5SXZ3_9BASI</name>
<proteinExistence type="predicted"/>
<keyword evidence="2" id="KW-0813">Transport</keyword>
<evidence type="ECO:0008006" key="9">
    <source>
        <dbReference type="Google" id="ProtNLM"/>
    </source>
</evidence>
<comment type="caution">
    <text evidence="5">The sequence shown here is derived from an EMBL/GenBank/DDBJ whole genome shotgun (WGS) entry which is preliminary data.</text>
</comment>
<accession>A0A2N5SXZ3</accession>
<comment type="subcellular location">
    <subcellularLocation>
        <location evidence="1">Endomembrane system</location>
    </subcellularLocation>
</comment>
<dbReference type="GO" id="GO:0012505">
    <property type="term" value="C:endomembrane system"/>
    <property type="evidence" value="ECO:0007669"/>
    <property type="project" value="UniProtKB-SubCell"/>
</dbReference>
<sequence length="117" mass="13352">MNYLRVPTVISALFILNLKGNTLNRRHLQDPCHLQDPDVHSPIITLGSTSFGYIRHQDILLTAVNQTNVNPAIVFELLYCIINLAKSYFGQEDEEAVKNNFVMIYELLDVILDFGYP</sequence>
<keyword evidence="7" id="KW-1185">Reference proteome</keyword>
<organism evidence="5 7">
    <name type="scientific">Puccinia coronata f. sp. avenae</name>
    <dbReference type="NCBI Taxonomy" id="200324"/>
    <lineage>
        <taxon>Eukaryota</taxon>
        <taxon>Fungi</taxon>
        <taxon>Dikarya</taxon>
        <taxon>Basidiomycota</taxon>
        <taxon>Pucciniomycotina</taxon>
        <taxon>Pucciniomycetes</taxon>
        <taxon>Pucciniales</taxon>
        <taxon>Pucciniaceae</taxon>
        <taxon>Puccinia</taxon>
    </lineage>
</organism>
<evidence type="ECO:0000313" key="5">
    <source>
        <dbReference type="EMBL" id="PLW18103.1"/>
    </source>
</evidence>
<dbReference type="FunFam" id="3.30.450.60:FF:000002">
    <property type="entry name" value="AP-2 complex subunit mu, putative"/>
    <property type="match status" value="1"/>
</dbReference>
<dbReference type="EMBL" id="PGCJ01000837">
    <property type="protein sequence ID" value="PLW18103.1"/>
    <property type="molecule type" value="Genomic_DNA"/>
</dbReference>
<evidence type="ECO:0000256" key="3">
    <source>
        <dbReference type="ARBA" id="ARBA00022927"/>
    </source>
</evidence>
<keyword evidence="4" id="KW-0472">Membrane</keyword>
<dbReference type="SUPFAM" id="SSF64356">
    <property type="entry name" value="SNARE-like"/>
    <property type="match status" value="1"/>
</dbReference>
<dbReference type="OrthoDB" id="3361716at2759"/>
<evidence type="ECO:0000313" key="7">
    <source>
        <dbReference type="Proteomes" id="UP000235388"/>
    </source>
</evidence>